<gene>
    <name evidence="8" type="ORF">SAMN02745910_00221</name>
</gene>
<dbReference type="Proteomes" id="UP000182762">
    <property type="component" value="Unassembled WGS sequence"/>
</dbReference>
<keyword evidence="9" id="KW-1185">Reference proteome</keyword>
<evidence type="ECO:0000259" key="7">
    <source>
        <dbReference type="Pfam" id="PF08340"/>
    </source>
</evidence>
<dbReference type="EMBL" id="FOXX01000001">
    <property type="protein sequence ID" value="SFQ09948.1"/>
    <property type="molecule type" value="Genomic_DNA"/>
</dbReference>
<dbReference type="NCBIfam" id="TIGR00255">
    <property type="entry name" value="YicC/YloC family endoribonuclease"/>
    <property type="match status" value="1"/>
</dbReference>
<proteinExistence type="inferred from homology"/>
<comment type="similarity">
    <text evidence="5">Belongs to the YicC/YloC family.</text>
</comment>
<evidence type="ECO:0000313" key="8">
    <source>
        <dbReference type="EMBL" id="SFQ09948.1"/>
    </source>
</evidence>
<dbReference type="RefSeq" id="WP_061801762.1">
    <property type="nucleotide sequence ID" value="NZ_FOXX01000001.1"/>
</dbReference>
<dbReference type="Pfam" id="PF03755">
    <property type="entry name" value="YicC-like_N"/>
    <property type="match status" value="1"/>
</dbReference>
<evidence type="ECO:0000256" key="1">
    <source>
        <dbReference type="ARBA" id="ARBA00001968"/>
    </source>
</evidence>
<keyword evidence="2" id="KW-0540">Nuclease</keyword>
<comment type="cofactor">
    <cofactor evidence="1">
        <name>a divalent metal cation</name>
        <dbReference type="ChEBI" id="CHEBI:60240"/>
    </cofactor>
</comment>
<protein>
    <submittedName>
        <fullName evidence="8">TIGR00255 family protein</fullName>
    </submittedName>
</protein>
<feature type="domain" description="Endoribonuclease YicC-like N-terminal" evidence="6">
    <location>
        <begin position="3"/>
        <end position="157"/>
    </location>
</feature>
<evidence type="ECO:0000313" key="9">
    <source>
        <dbReference type="Proteomes" id="UP000182762"/>
    </source>
</evidence>
<name>A0A1I5VQW6_9BACI</name>
<evidence type="ECO:0000256" key="4">
    <source>
        <dbReference type="ARBA" id="ARBA00022801"/>
    </source>
</evidence>
<evidence type="ECO:0000256" key="3">
    <source>
        <dbReference type="ARBA" id="ARBA00022759"/>
    </source>
</evidence>
<dbReference type="InterPro" id="IPR013551">
    <property type="entry name" value="YicC-like_C"/>
</dbReference>
<dbReference type="GeneID" id="93708998"/>
<accession>A0A1I5VQW6</accession>
<dbReference type="PANTHER" id="PTHR30636:SF3">
    <property type="entry name" value="UPF0701 PROTEIN YICC"/>
    <property type="match status" value="1"/>
</dbReference>
<sequence length="292" mass="33382">MVVSMTGFGRGKAESEKNTVTVEMKSVNHRFCEVMVRMPRQLVDVEDKLKKIVGESIKRGRIEVFVTVSGERSSTKSLQTDYSLLQQYVEALKTIEKEQNLPPQSLSFQDILEMEGVFTTHDEEGDNAEVKELVQEAARKAVSELYKMRQNEGERLKEDLMNRICQIEKSCEEIAKLAPTVSEQYRERIQKKLQEHLGDSFDEQRVLTEVAIFAEKADISEEITRINSHIREFKETLESGAQMGRKLDFLVQELNREGNTIGAKAHSSSIASLVIDIKTNLERIKEQVQNIE</sequence>
<feature type="domain" description="Endoribonuclease YicC-like C-terminal" evidence="7">
    <location>
        <begin position="174"/>
        <end position="292"/>
    </location>
</feature>
<evidence type="ECO:0000256" key="2">
    <source>
        <dbReference type="ARBA" id="ARBA00022722"/>
    </source>
</evidence>
<organism evidence="8 9">
    <name type="scientific">Priestia endophytica DSM 13796</name>
    <dbReference type="NCBI Taxonomy" id="1121089"/>
    <lineage>
        <taxon>Bacteria</taxon>
        <taxon>Bacillati</taxon>
        <taxon>Bacillota</taxon>
        <taxon>Bacilli</taxon>
        <taxon>Bacillales</taxon>
        <taxon>Bacillaceae</taxon>
        <taxon>Priestia</taxon>
    </lineage>
</organism>
<dbReference type="PANTHER" id="PTHR30636">
    <property type="entry name" value="UPF0701 PROTEIN YICC"/>
    <property type="match status" value="1"/>
</dbReference>
<dbReference type="Pfam" id="PF08340">
    <property type="entry name" value="YicC-like_C"/>
    <property type="match status" value="1"/>
</dbReference>
<keyword evidence="4" id="KW-0378">Hydrolase</keyword>
<reference evidence="8 9" key="1">
    <citation type="submission" date="2016-10" db="EMBL/GenBank/DDBJ databases">
        <authorList>
            <person name="Varghese N."/>
            <person name="Submissions S."/>
        </authorList>
    </citation>
    <scope>NUCLEOTIDE SEQUENCE [LARGE SCALE GENOMIC DNA]</scope>
    <source>
        <strain evidence="8 9">DSM 13796</strain>
    </source>
</reference>
<comment type="caution">
    <text evidence="8">The sequence shown here is derived from an EMBL/GenBank/DDBJ whole genome shotgun (WGS) entry which is preliminary data.</text>
</comment>
<keyword evidence="3" id="KW-0255">Endonuclease</keyword>
<dbReference type="InterPro" id="IPR005229">
    <property type="entry name" value="YicC/YloC-like"/>
</dbReference>
<dbReference type="InterPro" id="IPR013527">
    <property type="entry name" value="YicC-like_N"/>
</dbReference>
<evidence type="ECO:0000259" key="6">
    <source>
        <dbReference type="Pfam" id="PF03755"/>
    </source>
</evidence>
<evidence type="ECO:0000256" key="5">
    <source>
        <dbReference type="ARBA" id="ARBA00035648"/>
    </source>
</evidence>